<dbReference type="GO" id="GO:0005829">
    <property type="term" value="C:cytosol"/>
    <property type="evidence" value="ECO:0007669"/>
    <property type="project" value="TreeGrafter"/>
</dbReference>
<dbReference type="GO" id="GO:0006164">
    <property type="term" value="P:purine nucleotide biosynthetic process"/>
    <property type="evidence" value="ECO:0007669"/>
    <property type="project" value="UniProtKB-KW"/>
</dbReference>
<dbReference type="EMBL" id="VMFD01000013">
    <property type="protein sequence ID" value="TSC66169.1"/>
    <property type="molecule type" value="Genomic_DNA"/>
</dbReference>
<dbReference type="GO" id="GO:0009086">
    <property type="term" value="P:methionine biosynthetic process"/>
    <property type="evidence" value="ECO:0007669"/>
    <property type="project" value="UniProtKB-KW"/>
</dbReference>
<evidence type="ECO:0000256" key="4">
    <source>
        <dbReference type="ARBA" id="ARBA00022801"/>
    </source>
</evidence>
<dbReference type="Gene3D" id="3.40.50.720">
    <property type="entry name" value="NAD(P)-binding Rossmann-like Domain"/>
    <property type="match status" value="1"/>
</dbReference>
<evidence type="ECO:0000313" key="12">
    <source>
        <dbReference type="Proteomes" id="UP000316253"/>
    </source>
</evidence>
<dbReference type="GO" id="GO:0035999">
    <property type="term" value="P:tetrahydrofolate interconversion"/>
    <property type="evidence" value="ECO:0007669"/>
    <property type="project" value="TreeGrafter"/>
</dbReference>
<keyword evidence="7" id="KW-0028">Amino-acid biosynthesis</keyword>
<keyword evidence="3" id="KW-0658">Purine biosynthesis</keyword>
<evidence type="ECO:0000256" key="2">
    <source>
        <dbReference type="ARBA" id="ARBA00022563"/>
    </source>
</evidence>
<dbReference type="InterPro" id="IPR046346">
    <property type="entry name" value="Aminoacid_DH-like_N_sf"/>
</dbReference>
<evidence type="ECO:0000256" key="3">
    <source>
        <dbReference type="ARBA" id="ARBA00022755"/>
    </source>
</evidence>
<dbReference type="PANTHER" id="PTHR48099">
    <property type="entry name" value="C-1-TETRAHYDROFOLATE SYNTHASE, CYTOPLASMIC-RELATED"/>
    <property type="match status" value="1"/>
</dbReference>
<dbReference type="PANTHER" id="PTHR48099:SF5">
    <property type="entry name" value="C-1-TETRAHYDROFOLATE SYNTHASE, CYTOPLASMIC"/>
    <property type="match status" value="1"/>
</dbReference>
<evidence type="ECO:0000256" key="7">
    <source>
        <dbReference type="ARBA" id="ARBA00023167"/>
    </source>
</evidence>
<dbReference type="Proteomes" id="UP000316253">
    <property type="component" value="Unassembled WGS sequence"/>
</dbReference>
<feature type="domain" description="Tetrahydrofolate dehydrogenase/cyclohydrolase catalytic" evidence="9">
    <location>
        <begin position="13"/>
        <end position="120"/>
    </location>
</feature>
<proteinExistence type="predicted"/>
<evidence type="ECO:0000256" key="8">
    <source>
        <dbReference type="ARBA" id="ARBA00023268"/>
    </source>
</evidence>
<keyword evidence="2" id="KW-0554">One-carbon metabolism</keyword>
<gene>
    <name evidence="11" type="ORF">CEO22_203</name>
</gene>
<keyword evidence="4" id="KW-0378">Hydrolase</keyword>
<dbReference type="GO" id="GO:0004477">
    <property type="term" value="F:methenyltetrahydrofolate cyclohydrolase activity"/>
    <property type="evidence" value="ECO:0007669"/>
    <property type="project" value="TreeGrafter"/>
</dbReference>
<dbReference type="Pfam" id="PF00763">
    <property type="entry name" value="THF_DHG_CYH"/>
    <property type="match status" value="1"/>
</dbReference>
<evidence type="ECO:0000259" key="10">
    <source>
        <dbReference type="Pfam" id="PF02882"/>
    </source>
</evidence>
<protein>
    <submittedName>
        <fullName evidence="11">FolD</fullName>
    </submittedName>
</protein>
<feature type="domain" description="Tetrahydrofolate dehydrogenase/cyclohydrolase NAD(P)-binding" evidence="10">
    <location>
        <begin position="130"/>
        <end position="261"/>
    </location>
</feature>
<comment type="caution">
    <text evidence="11">The sequence shown here is derived from an EMBL/GenBank/DDBJ whole genome shotgun (WGS) entry which is preliminary data.</text>
</comment>
<dbReference type="Gene3D" id="3.40.50.10860">
    <property type="entry name" value="Leucine Dehydrogenase, chain A, domain 1"/>
    <property type="match status" value="1"/>
</dbReference>
<dbReference type="InterPro" id="IPR036291">
    <property type="entry name" value="NAD(P)-bd_dom_sf"/>
</dbReference>
<evidence type="ECO:0000256" key="1">
    <source>
        <dbReference type="ARBA" id="ARBA00004777"/>
    </source>
</evidence>
<name>A0A554JCW7_9BACT</name>
<dbReference type="InterPro" id="IPR000672">
    <property type="entry name" value="THF_DH/CycHdrlase"/>
</dbReference>
<keyword evidence="7" id="KW-0486">Methionine biosynthesis</keyword>
<dbReference type="InterPro" id="IPR020630">
    <property type="entry name" value="THF_DH/CycHdrlase_cat_dom"/>
</dbReference>
<dbReference type="InterPro" id="IPR020631">
    <property type="entry name" value="THF_DH/CycHdrlase_NAD-bd_dom"/>
</dbReference>
<reference evidence="11 12" key="1">
    <citation type="submission" date="2017-08" db="EMBL/GenBank/DDBJ databases">
        <title>Mechanisms for carbon and nitrogen cycling indicate functional differentiation within the Candidate Phyla Radiation.</title>
        <authorList>
            <person name="Danczak R.E."/>
            <person name="Johnston M.D."/>
            <person name="Kenah C."/>
            <person name="Slattery M."/>
            <person name="Wrighton K.C."/>
            <person name="Wilkins M.J."/>
        </authorList>
    </citation>
    <scope>NUCLEOTIDE SEQUENCE [LARGE SCALE GENOMIC DNA]</scope>
    <source>
        <strain evidence="11">Gr01-1014_85</strain>
    </source>
</reference>
<dbReference type="PRINTS" id="PR00085">
    <property type="entry name" value="THFDHDRGNASE"/>
</dbReference>
<dbReference type="AlphaFoldDB" id="A0A554JCW7"/>
<comment type="pathway">
    <text evidence="1">One-carbon metabolism; tetrahydrofolate interconversion.</text>
</comment>
<evidence type="ECO:0000256" key="6">
    <source>
        <dbReference type="ARBA" id="ARBA00023002"/>
    </source>
</evidence>
<keyword evidence="5" id="KW-0521">NADP</keyword>
<dbReference type="Pfam" id="PF02882">
    <property type="entry name" value="THF_DHG_CYH_C"/>
    <property type="match status" value="1"/>
</dbReference>
<keyword evidence="6" id="KW-0560">Oxidoreductase</keyword>
<evidence type="ECO:0000259" key="9">
    <source>
        <dbReference type="Pfam" id="PF00763"/>
    </source>
</evidence>
<dbReference type="SUPFAM" id="SSF53223">
    <property type="entry name" value="Aminoacid dehydrogenase-like, N-terminal domain"/>
    <property type="match status" value="1"/>
</dbReference>
<evidence type="ECO:0000256" key="5">
    <source>
        <dbReference type="ARBA" id="ARBA00022857"/>
    </source>
</evidence>
<dbReference type="GO" id="GO:0004488">
    <property type="term" value="F:methylenetetrahydrofolate dehydrogenase (NADP+) activity"/>
    <property type="evidence" value="ECO:0007669"/>
    <property type="project" value="InterPro"/>
</dbReference>
<sequence length="315" mass="34550">MSIHLTSHTIIDRERVNLIARVHSLIQHGIQPRLDVVMVGDDPKSRLYVDKIKRQQAEDLGIIFRSHHFNQDASPDRIKEIILSLNQNPDCHAIIIQLPLPESLDTETILNLVKPQKDVDGLTAQSPFTPPTVLSIMQLLSEYEITLTNQKIGIVGQGRLVGLPLANTLRRLGLKPELFDEANFNPNSLRELDVIISATGQPGLIQGQYLKPEVIALDADRDLDWPTVEPIARAITPSQGAIGPLTVFFLLENTVLAAEEQAANGTLSPVLSPVSALPVVTDESGLAINHYQDASGAAIYQTSQTLDQDLIEDAE</sequence>
<dbReference type="SUPFAM" id="SSF51735">
    <property type="entry name" value="NAD(P)-binding Rossmann-fold domains"/>
    <property type="match status" value="1"/>
</dbReference>
<organism evidence="11 12">
    <name type="scientific">Candidatus Berkelbacteria bacterium Gr01-1014_85</name>
    <dbReference type="NCBI Taxonomy" id="2017150"/>
    <lineage>
        <taxon>Bacteria</taxon>
        <taxon>Candidatus Berkelbacteria</taxon>
    </lineage>
</organism>
<accession>A0A554JCW7</accession>
<evidence type="ECO:0000313" key="11">
    <source>
        <dbReference type="EMBL" id="TSC66169.1"/>
    </source>
</evidence>
<keyword evidence="8" id="KW-0511">Multifunctional enzyme</keyword>